<keyword evidence="3" id="KW-0804">Transcription</keyword>
<name>A0ABT0PQF4_9FLAO</name>
<proteinExistence type="predicted"/>
<reference evidence="6 7" key="1">
    <citation type="submission" date="2022-05" db="EMBL/GenBank/DDBJ databases">
        <authorList>
            <person name="Park J.-S."/>
        </authorList>
    </citation>
    <scope>NUCLEOTIDE SEQUENCE [LARGE SCALE GENOMIC DNA]</scope>
    <source>
        <strain evidence="6 7">2012CJ35-5</strain>
    </source>
</reference>
<dbReference type="PROSITE" id="PS50043">
    <property type="entry name" value="HTH_LUXR_2"/>
    <property type="match status" value="1"/>
</dbReference>
<dbReference type="InterPro" id="IPR000792">
    <property type="entry name" value="Tscrpt_reg_LuxR_C"/>
</dbReference>
<dbReference type="PROSITE" id="PS00622">
    <property type="entry name" value="HTH_LUXR_1"/>
    <property type="match status" value="1"/>
</dbReference>
<dbReference type="Proteomes" id="UP001203607">
    <property type="component" value="Unassembled WGS sequence"/>
</dbReference>
<protein>
    <submittedName>
        <fullName evidence="6">Helix-turn-helix transcriptional regulator</fullName>
    </submittedName>
</protein>
<evidence type="ECO:0000313" key="7">
    <source>
        <dbReference type="Proteomes" id="UP001203607"/>
    </source>
</evidence>
<keyword evidence="2" id="KW-0238">DNA-binding</keyword>
<dbReference type="Gene3D" id="1.10.10.10">
    <property type="entry name" value="Winged helix-like DNA-binding domain superfamily/Winged helix DNA-binding domain"/>
    <property type="match status" value="1"/>
</dbReference>
<sequence length="349" mass="40582">MRFRITIIALLIGLLGHSQYKFHGQVDSTFVGNPVYLSLVEDYRKSSRIYLEQIISRSYVDSVGNFAFVGDNLSTTNRIYRIHLDECEKQDDTHHFMGQCNSSQSVLFIANNNDTVHFPISFTDQDLCTIHSSNSKSGQLLQVAQLKEEMIFDFMDFRSEANQKLNSKKWFARLQEFGLNAKEPLTELYIFDFLSDRKNETYPYYLQDVSNNPYYIGLHERLNNNYVGADFTRQFEAEINADKQLASFSGEKPVNWQWILGLLLAVSVSFNLYLLNRYKKRQKNNRSAQLQMLTPQEQKIVQLIMEDKTNKEIAADLFISHSTIKTHINNLYKKLNVSSRQEVVALFKN</sequence>
<keyword evidence="1" id="KW-0805">Transcription regulation</keyword>
<evidence type="ECO:0000256" key="1">
    <source>
        <dbReference type="ARBA" id="ARBA00023015"/>
    </source>
</evidence>
<dbReference type="RefSeq" id="WP_249656821.1">
    <property type="nucleotide sequence ID" value="NZ_JAMFMA010000002.1"/>
</dbReference>
<dbReference type="PANTHER" id="PTHR44688">
    <property type="entry name" value="DNA-BINDING TRANSCRIPTIONAL ACTIVATOR DEVR_DOSR"/>
    <property type="match status" value="1"/>
</dbReference>
<dbReference type="InterPro" id="IPR036388">
    <property type="entry name" value="WH-like_DNA-bd_sf"/>
</dbReference>
<comment type="caution">
    <text evidence="6">The sequence shown here is derived from an EMBL/GenBank/DDBJ whole genome shotgun (WGS) entry which is preliminary data.</text>
</comment>
<evidence type="ECO:0000313" key="6">
    <source>
        <dbReference type="EMBL" id="MCL6273629.1"/>
    </source>
</evidence>
<evidence type="ECO:0000256" key="2">
    <source>
        <dbReference type="ARBA" id="ARBA00023125"/>
    </source>
</evidence>
<keyword evidence="7" id="KW-1185">Reference proteome</keyword>
<keyword evidence="4" id="KW-1133">Transmembrane helix</keyword>
<keyword evidence="4" id="KW-0812">Transmembrane</keyword>
<dbReference type="EMBL" id="JAMFMA010000002">
    <property type="protein sequence ID" value="MCL6273629.1"/>
    <property type="molecule type" value="Genomic_DNA"/>
</dbReference>
<gene>
    <name evidence="6" type="ORF">M3P19_06385</name>
</gene>
<evidence type="ECO:0000256" key="4">
    <source>
        <dbReference type="SAM" id="Phobius"/>
    </source>
</evidence>
<organism evidence="6 7">
    <name type="scientific">Flagellimonas spongiicola</name>
    <dbReference type="NCBI Taxonomy" id="2942208"/>
    <lineage>
        <taxon>Bacteria</taxon>
        <taxon>Pseudomonadati</taxon>
        <taxon>Bacteroidota</taxon>
        <taxon>Flavobacteriia</taxon>
        <taxon>Flavobacteriales</taxon>
        <taxon>Flavobacteriaceae</taxon>
        <taxon>Flagellimonas</taxon>
    </lineage>
</organism>
<evidence type="ECO:0000256" key="3">
    <source>
        <dbReference type="ARBA" id="ARBA00023163"/>
    </source>
</evidence>
<feature type="transmembrane region" description="Helical" evidence="4">
    <location>
        <begin position="256"/>
        <end position="276"/>
    </location>
</feature>
<feature type="domain" description="HTH luxR-type" evidence="5">
    <location>
        <begin position="286"/>
        <end position="349"/>
    </location>
</feature>
<evidence type="ECO:0000259" key="5">
    <source>
        <dbReference type="PROSITE" id="PS50043"/>
    </source>
</evidence>
<keyword evidence="4" id="KW-0472">Membrane</keyword>
<dbReference type="CDD" id="cd06170">
    <property type="entry name" value="LuxR_C_like"/>
    <property type="match status" value="1"/>
</dbReference>
<dbReference type="PANTHER" id="PTHR44688:SF16">
    <property type="entry name" value="DNA-BINDING TRANSCRIPTIONAL ACTIVATOR DEVR_DOSR"/>
    <property type="match status" value="1"/>
</dbReference>
<dbReference type="SMART" id="SM00421">
    <property type="entry name" value="HTH_LUXR"/>
    <property type="match status" value="1"/>
</dbReference>
<accession>A0ABT0PQF4</accession>
<dbReference type="Pfam" id="PF00196">
    <property type="entry name" value="GerE"/>
    <property type="match status" value="1"/>
</dbReference>
<dbReference type="PRINTS" id="PR00038">
    <property type="entry name" value="HTHLUXR"/>
</dbReference>
<dbReference type="SUPFAM" id="SSF46894">
    <property type="entry name" value="C-terminal effector domain of the bipartite response regulators"/>
    <property type="match status" value="1"/>
</dbReference>
<dbReference type="InterPro" id="IPR016032">
    <property type="entry name" value="Sig_transdc_resp-reg_C-effctor"/>
</dbReference>